<organism evidence="3 4">
    <name type="scientific">Tritrichomonas musculus</name>
    <dbReference type="NCBI Taxonomy" id="1915356"/>
    <lineage>
        <taxon>Eukaryota</taxon>
        <taxon>Metamonada</taxon>
        <taxon>Parabasalia</taxon>
        <taxon>Tritrichomonadida</taxon>
        <taxon>Tritrichomonadidae</taxon>
        <taxon>Tritrichomonas</taxon>
    </lineage>
</organism>
<gene>
    <name evidence="2" type="ORF">M9Y10_030595</name>
    <name evidence="3" type="ORF">M9Y10_036314</name>
</gene>
<evidence type="ECO:0000313" key="3">
    <source>
        <dbReference type="EMBL" id="KAK8837776.1"/>
    </source>
</evidence>
<dbReference type="Proteomes" id="UP001470230">
    <property type="component" value="Unassembled WGS sequence"/>
</dbReference>
<feature type="region of interest" description="Disordered" evidence="1">
    <location>
        <begin position="189"/>
        <end position="211"/>
    </location>
</feature>
<dbReference type="EMBL" id="JAPFFF010000058">
    <property type="protein sequence ID" value="KAK8837776.1"/>
    <property type="molecule type" value="Genomic_DNA"/>
</dbReference>
<protein>
    <submittedName>
        <fullName evidence="3">Outer dense fiber protein 3-like protein 2</fullName>
    </submittedName>
</protein>
<proteinExistence type="predicted"/>
<accession>A0ABR2GV87</accession>
<name>A0ABR2GV87_9EUKA</name>
<evidence type="ECO:0000313" key="2">
    <source>
        <dbReference type="EMBL" id="KAK8834454.1"/>
    </source>
</evidence>
<feature type="region of interest" description="Disordered" evidence="1">
    <location>
        <begin position="122"/>
        <end position="165"/>
    </location>
</feature>
<sequence length="211" mass="23335">MEAEFNVQIVGDRTPGPSPADYVDRDRFGDGLKFSIRSRFPIPQSTVDPYLVNLPTTIGEGPKISVSGKCDPPNPWVAPGPNYVPPPFGQDARKVVFKKGRKRVKIHRTPGPADYSITPKSARAVGTESPRVSIRTGGPRQLWGTIESPGPACYKPRHMQARESSPKWTIGHRYKDPRKDRTGEYIAPKSTLDKHGSTFGRGGRTPIFHVH</sequence>
<dbReference type="EMBL" id="JAPFFF010000407">
    <property type="protein sequence ID" value="KAK8834454.1"/>
    <property type="molecule type" value="Genomic_DNA"/>
</dbReference>
<keyword evidence="4" id="KW-1185">Reference proteome</keyword>
<reference evidence="3 4" key="1">
    <citation type="submission" date="2024-04" db="EMBL/GenBank/DDBJ databases">
        <title>Tritrichomonas musculus Genome.</title>
        <authorList>
            <person name="Alves-Ferreira E."/>
            <person name="Grigg M."/>
            <person name="Lorenzi H."/>
            <person name="Galac M."/>
        </authorList>
    </citation>
    <scope>NUCLEOTIDE SEQUENCE [LARGE SCALE GENOMIC DNA]</scope>
    <source>
        <strain evidence="3 4">EAF2021</strain>
    </source>
</reference>
<comment type="caution">
    <text evidence="3">The sequence shown here is derived from an EMBL/GenBank/DDBJ whole genome shotgun (WGS) entry which is preliminary data.</text>
</comment>
<evidence type="ECO:0000256" key="1">
    <source>
        <dbReference type="SAM" id="MobiDB-lite"/>
    </source>
</evidence>
<evidence type="ECO:0000313" key="4">
    <source>
        <dbReference type="Proteomes" id="UP001470230"/>
    </source>
</evidence>